<dbReference type="VEuPathDB" id="FungiDB:LEMA_P051310.1"/>
<feature type="compositionally biased region" description="Polar residues" evidence="5">
    <location>
        <begin position="1"/>
        <end position="15"/>
    </location>
</feature>
<dbReference type="PANTHER" id="PTHR47424:SF5">
    <property type="entry name" value="ZN(II)2CYS6 TRANSCRIPTION FACTOR (EUROFUNG)"/>
    <property type="match status" value="1"/>
</dbReference>
<dbReference type="OMA" id="DEIGIMY"/>
<dbReference type="Gene3D" id="4.10.240.10">
    <property type="entry name" value="Zn(2)-C6 fungal-type DNA-binding domain"/>
    <property type="match status" value="1"/>
</dbReference>
<dbReference type="RefSeq" id="XP_003835790.1">
    <property type="nucleotide sequence ID" value="XM_003835742.1"/>
</dbReference>
<evidence type="ECO:0000256" key="5">
    <source>
        <dbReference type="SAM" id="MobiDB-lite"/>
    </source>
</evidence>
<dbReference type="CDD" id="cd12148">
    <property type="entry name" value="fungal_TF_MHR"/>
    <property type="match status" value="1"/>
</dbReference>
<dbReference type="SMART" id="SM00906">
    <property type="entry name" value="Fungal_trans"/>
    <property type="match status" value="1"/>
</dbReference>
<dbReference type="InterPro" id="IPR001138">
    <property type="entry name" value="Zn2Cys6_DnaBD"/>
</dbReference>
<proteinExistence type="predicted"/>
<dbReference type="SMART" id="SM00066">
    <property type="entry name" value="GAL4"/>
    <property type="match status" value="1"/>
</dbReference>
<protein>
    <submittedName>
        <fullName evidence="7">Similar to fungal specific transcription factor</fullName>
    </submittedName>
</protein>
<dbReference type="HOGENOM" id="CLU_008828_1_0_1"/>
<dbReference type="PROSITE" id="PS00463">
    <property type="entry name" value="ZN2_CY6_FUNGAL_1"/>
    <property type="match status" value="1"/>
</dbReference>
<evidence type="ECO:0000256" key="4">
    <source>
        <dbReference type="ARBA" id="ARBA00023242"/>
    </source>
</evidence>
<reference evidence="8" key="1">
    <citation type="journal article" date="2011" name="Nat. Commun.">
        <title>Effector diversification within compartments of the Leptosphaeria maculans genome affected by Repeat-Induced Point mutations.</title>
        <authorList>
            <person name="Rouxel T."/>
            <person name="Grandaubert J."/>
            <person name="Hane J.K."/>
            <person name="Hoede C."/>
            <person name="van de Wouw A.P."/>
            <person name="Couloux A."/>
            <person name="Dominguez V."/>
            <person name="Anthouard V."/>
            <person name="Bally P."/>
            <person name="Bourras S."/>
            <person name="Cozijnsen A.J."/>
            <person name="Ciuffetti L.M."/>
            <person name="Degrave A."/>
            <person name="Dilmaghani A."/>
            <person name="Duret L."/>
            <person name="Fudal I."/>
            <person name="Goodwin S.B."/>
            <person name="Gout L."/>
            <person name="Glaser N."/>
            <person name="Linglin J."/>
            <person name="Kema G.H.J."/>
            <person name="Lapalu N."/>
            <person name="Lawrence C.B."/>
            <person name="May K."/>
            <person name="Meyer M."/>
            <person name="Ollivier B."/>
            <person name="Poulain J."/>
            <person name="Schoch C.L."/>
            <person name="Simon A."/>
            <person name="Spatafora J.W."/>
            <person name="Stachowiak A."/>
            <person name="Turgeon B.G."/>
            <person name="Tyler B.M."/>
            <person name="Vincent D."/>
            <person name="Weissenbach J."/>
            <person name="Amselem J."/>
            <person name="Quesneville H."/>
            <person name="Oliver R.P."/>
            <person name="Wincker P."/>
            <person name="Balesdent M.-H."/>
            <person name="Howlett B.J."/>
        </authorList>
    </citation>
    <scope>NUCLEOTIDE SEQUENCE [LARGE SCALE GENOMIC DNA]</scope>
    <source>
        <strain evidence="8">JN3 / isolate v23.1.3 / race Av1-4-5-6-7-8</strain>
    </source>
</reference>
<feature type="compositionally biased region" description="Acidic residues" evidence="5">
    <location>
        <begin position="183"/>
        <end position="192"/>
    </location>
</feature>
<dbReference type="Pfam" id="PF00172">
    <property type="entry name" value="Zn_clus"/>
    <property type="match status" value="1"/>
</dbReference>
<evidence type="ECO:0000256" key="2">
    <source>
        <dbReference type="ARBA" id="ARBA00023015"/>
    </source>
</evidence>
<accession>E4ZM76</accession>
<dbReference type="GO" id="GO:0000435">
    <property type="term" value="P:positive regulation of transcription from RNA polymerase II promoter by galactose"/>
    <property type="evidence" value="ECO:0007669"/>
    <property type="project" value="TreeGrafter"/>
</dbReference>
<feature type="domain" description="Zn(2)-C6 fungal-type" evidence="6">
    <location>
        <begin position="43"/>
        <end position="72"/>
    </location>
</feature>
<evidence type="ECO:0000313" key="8">
    <source>
        <dbReference type="Proteomes" id="UP000002668"/>
    </source>
</evidence>
<dbReference type="GO" id="GO:0006351">
    <property type="term" value="P:DNA-templated transcription"/>
    <property type="evidence" value="ECO:0007669"/>
    <property type="project" value="InterPro"/>
</dbReference>
<dbReference type="eggNOG" id="ENOG502S5RK">
    <property type="taxonomic scope" value="Eukaryota"/>
</dbReference>
<dbReference type="GO" id="GO:0000981">
    <property type="term" value="F:DNA-binding transcription factor activity, RNA polymerase II-specific"/>
    <property type="evidence" value="ECO:0007669"/>
    <property type="project" value="InterPro"/>
</dbReference>
<dbReference type="OrthoDB" id="3971593at2759"/>
<evidence type="ECO:0000259" key="6">
    <source>
        <dbReference type="PROSITE" id="PS50048"/>
    </source>
</evidence>
<dbReference type="Pfam" id="PF04082">
    <property type="entry name" value="Fungal_trans"/>
    <property type="match status" value="1"/>
</dbReference>
<dbReference type="AlphaFoldDB" id="E4ZM76"/>
<feature type="region of interest" description="Disordered" evidence="5">
    <location>
        <begin position="117"/>
        <end position="155"/>
    </location>
</feature>
<dbReference type="EMBL" id="FP929094">
    <property type="protein sequence ID" value="CBX92425.1"/>
    <property type="molecule type" value="Genomic_DNA"/>
</dbReference>
<feature type="region of interest" description="Disordered" evidence="5">
    <location>
        <begin position="1"/>
        <end position="35"/>
    </location>
</feature>
<feature type="region of interest" description="Disordered" evidence="5">
    <location>
        <begin position="176"/>
        <end position="209"/>
    </location>
</feature>
<dbReference type="SUPFAM" id="SSF57701">
    <property type="entry name" value="Zn2/Cys6 DNA-binding domain"/>
    <property type="match status" value="1"/>
</dbReference>
<dbReference type="InParanoid" id="E4ZM76"/>
<dbReference type="GeneID" id="13287072"/>
<evidence type="ECO:0000256" key="1">
    <source>
        <dbReference type="ARBA" id="ARBA00022723"/>
    </source>
</evidence>
<dbReference type="InterPro" id="IPR007219">
    <property type="entry name" value="XnlR_reg_dom"/>
</dbReference>
<dbReference type="CDD" id="cd00067">
    <property type="entry name" value="GAL4"/>
    <property type="match status" value="1"/>
</dbReference>
<name>E4ZM76_LEPMJ</name>
<dbReference type="PANTHER" id="PTHR47424">
    <property type="entry name" value="REGULATORY PROTEIN GAL4"/>
    <property type="match status" value="1"/>
</dbReference>
<keyword evidence="4" id="KW-0539">Nucleus</keyword>
<keyword evidence="2" id="KW-0805">Transcription regulation</keyword>
<dbReference type="GO" id="GO:0005634">
    <property type="term" value="C:nucleus"/>
    <property type="evidence" value="ECO:0007669"/>
    <property type="project" value="TreeGrafter"/>
</dbReference>
<organism evidence="8">
    <name type="scientific">Leptosphaeria maculans (strain JN3 / isolate v23.1.3 / race Av1-4-5-6-7-8)</name>
    <name type="common">Blackleg fungus</name>
    <name type="synonym">Phoma lingam</name>
    <dbReference type="NCBI Taxonomy" id="985895"/>
    <lineage>
        <taxon>Eukaryota</taxon>
        <taxon>Fungi</taxon>
        <taxon>Dikarya</taxon>
        <taxon>Ascomycota</taxon>
        <taxon>Pezizomycotina</taxon>
        <taxon>Dothideomycetes</taxon>
        <taxon>Pleosporomycetidae</taxon>
        <taxon>Pleosporales</taxon>
        <taxon>Pleosporineae</taxon>
        <taxon>Leptosphaeriaceae</taxon>
        <taxon>Plenodomus</taxon>
        <taxon>Plenodomus lingam/Leptosphaeria maculans species complex</taxon>
    </lineage>
</organism>
<dbReference type="GO" id="GO:0008270">
    <property type="term" value="F:zinc ion binding"/>
    <property type="evidence" value="ECO:0007669"/>
    <property type="project" value="InterPro"/>
</dbReference>
<dbReference type="STRING" id="985895.E4ZM76"/>
<keyword evidence="3" id="KW-0804">Transcription</keyword>
<feature type="compositionally biased region" description="Polar residues" evidence="5">
    <location>
        <begin position="117"/>
        <end position="126"/>
    </location>
</feature>
<sequence length="755" mass="83690">MSDRNNASDTMSPPNDTGAHAKRKSDEGGPQPRAKRNRYISIACNECKRRKIKCNGQTPCQRCGNLSLECLYAPNCCNNFKESDEFKQMDAHINHLQQQVDDLFHSLSSLRAQVDVQSNGSTGTPFNPNPHDYQPAPMLPPSSARSRTKSMSKYPRFHGPTSSAFNLGVARSSLKTMGITGGEDGEDGEDEGVATHDATPRPSPPLLSHPSLVKQSLHVDKDPIWSISRHEAIRLVNVWYEEQGVMYPILEIDKILRYTEMLFSFVEAAARSGLMQSALPGADAIMDHQTSVLKLILAITLVLEGRGKDALGERLFENVHKVVEKTLSDPVSLHGINLLALTAMYHFTRDDEAMAWRVIGLAARHCLELGLHRRETYETLFPDPEEQAAAIRTFWCIYVLDRRWSFGTGMPFALQDADIDANLPKPDVSAHESTPYLNSMISYSIIGSKVWRSVADVASQEKINKDDVSFLDFQVLNWHRSIPEPLKFTHPDSGIQVEPPTRTIHRLQVVLYLRANQMRILIYRPVLHTATTIMENLEFAHVVIKVAKDTIRILTYINQTSDIYRSQQTMFNYFLISALAVLFLAVAHAPAEFSQQSRDEFYMALELVRGLSSNSYVSKRLWKTIKTLKEVGPSLGLAIHNNNNNSNHASHTDRDAHSSAAVAMAGLAGHQVDEMALYANGRNGGTNLDTPHGMASDLTTLFEAAGGTFQLNGFGHGAGAGTDIREGVGTGGGGDFAHAFGHENEELAKIMRDLF</sequence>
<dbReference type="PROSITE" id="PS50048">
    <property type="entry name" value="ZN2_CY6_FUNGAL_2"/>
    <property type="match status" value="1"/>
</dbReference>
<dbReference type="Proteomes" id="UP000002668">
    <property type="component" value="Genome"/>
</dbReference>
<evidence type="ECO:0000256" key="3">
    <source>
        <dbReference type="ARBA" id="ARBA00023163"/>
    </source>
</evidence>
<evidence type="ECO:0000313" key="7">
    <source>
        <dbReference type="EMBL" id="CBX92425.1"/>
    </source>
</evidence>
<dbReference type="InterPro" id="IPR036864">
    <property type="entry name" value="Zn2-C6_fun-type_DNA-bd_sf"/>
</dbReference>
<dbReference type="InterPro" id="IPR051127">
    <property type="entry name" value="Fungal_SecMet_Regulators"/>
</dbReference>
<keyword evidence="1" id="KW-0479">Metal-binding</keyword>
<dbReference type="GO" id="GO:0000978">
    <property type="term" value="F:RNA polymerase II cis-regulatory region sequence-specific DNA binding"/>
    <property type="evidence" value="ECO:0007669"/>
    <property type="project" value="TreeGrafter"/>
</dbReference>
<keyword evidence="8" id="KW-1185">Reference proteome</keyword>
<gene>
    <name evidence="7" type="ORF">LEMA_P051310.1</name>
</gene>